<dbReference type="EMBL" id="CAJVPM010017821">
    <property type="protein sequence ID" value="CAG8621872.1"/>
    <property type="molecule type" value="Genomic_DNA"/>
</dbReference>
<name>A0ACA9MZ12_9GLOM</name>
<gene>
    <name evidence="1" type="ORF">SCALOS_LOCUS7674</name>
</gene>
<keyword evidence="2" id="KW-1185">Reference proteome</keyword>
<organism evidence="1 2">
    <name type="scientific">Scutellospora calospora</name>
    <dbReference type="NCBI Taxonomy" id="85575"/>
    <lineage>
        <taxon>Eukaryota</taxon>
        <taxon>Fungi</taxon>
        <taxon>Fungi incertae sedis</taxon>
        <taxon>Mucoromycota</taxon>
        <taxon>Glomeromycotina</taxon>
        <taxon>Glomeromycetes</taxon>
        <taxon>Diversisporales</taxon>
        <taxon>Gigasporaceae</taxon>
        <taxon>Scutellospora</taxon>
    </lineage>
</organism>
<reference evidence="1" key="1">
    <citation type="submission" date="2021-06" db="EMBL/GenBank/DDBJ databases">
        <authorList>
            <person name="Kallberg Y."/>
            <person name="Tangrot J."/>
            <person name="Rosling A."/>
        </authorList>
    </citation>
    <scope>NUCLEOTIDE SEQUENCE</scope>
    <source>
        <strain evidence="1">AU212A</strain>
    </source>
</reference>
<comment type="caution">
    <text evidence="1">The sequence shown here is derived from an EMBL/GenBank/DDBJ whole genome shotgun (WGS) entry which is preliminary data.</text>
</comment>
<evidence type="ECO:0000313" key="2">
    <source>
        <dbReference type="Proteomes" id="UP000789860"/>
    </source>
</evidence>
<feature type="non-terminal residue" evidence="1">
    <location>
        <position position="1"/>
    </location>
</feature>
<protein>
    <submittedName>
        <fullName evidence="1">5518_t:CDS:1</fullName>
    </submittedName>
</protein>
<sequence>PVEGKYAFQSKLWDLAIEENIFLKKIYRQSDEYFIRGLDRMRFGKMDKDFLSFIKKLDRELNDIPGEMLKYVSGCYLRRMFFEINMKKRKRTRLKPFWTDDTSEISKKLWSHNDVIVRKTKDSWFNVCEMVSLKEENPPNIMFTKQEKKEIKKTNVILNNKKEVEELKTRKIRLYPTIDEKKTLKEWMRVSAWTYDKALDLIKDDPNITLKQLRRSCVNKDVVDKNISKVPYDIRSDSIIALLRNIKVNKDKCDRFVMKKRKETRIMSFVVQKKSWDLMKGVYSFLKNIKTKEKKPDINHAVTVKMDRMSRYWLCVPVLLENRERIVHNTLSIDPGVRTFVTGYSPNGNVIEIGNNDIQNIRKIQDRCFKYQSIIDTSLDYPIQDMTEKKTKKRRISKETTKRMIRWSPRKFLYFLRHKSREYTTDIIECTEEYTSKTCSVCGCINDKLGSSKKPGSYTLKIADLLVMFLLTMLRFNVGVDWSVMKDNIDDENKKKIKDKGGLSHPKLVNWLDKSTLAEEILYLKIGAEVFYIWNSDDRRLVNGTQGKVVAFRNTKSDMVYEKDLPKGISLNEVVPLVKFDGIEEVIEVGKERFMKKNNEGILMVTRTQLPLKLKYAMSIHKSQGLTIE</sequence>
<dbReference type="Proteomes" id="UP000789860">
    <property type="component" value="Unassembled WGS sequence"/>
</dbReference>
<accession>A0ACA9MZ12</accession>
<feature type="non-terminal residue" evidence="1">
    <location>
        <position position="629"/>
    </location>
</feature>
<proteinExistence type="predicted"/>
<evidence type="ECO:0000313" key="1">
    <source>
        <dbReference type="EMBL" id="CAG8621872.1"/>
    </source>
</evidence>